<gene>
    <name evidence="3" type="ORF">CUJ86_04980</name>
</gene>
<dbReference type="InterPro" id="IPR025877">
    <property type="entry name" value="MobA-like_NTP_Trfase"/>
</dbReference>
<comment type="caution">
    <text evidence="3">The sequence shown here is derived from an EMBL/GenBank/DDBJ whole genome shotgun (WGS) entry which is preliminary data.</text>
</comment>
<dbReference type="GO" id="GO:0016779">
    <property type="term" value="F:nucleotidyltransferase activity"/>
    <property type="evidence" value="ECO:0007669"/>
    <property type="project" value="UniProtKB-ARBA"/>
</dbReference>
<dbReference type="RefSeq" id="WP_130646457.1">
    <property type="nucleotide sequence ID" value="NZ_PGCL01000002.1"/>
</dbReference>
<dbReference type="Pfam" id="PF12804">
    <property type="entry name" value="NTP_transf_3"/>
    <property type="match status" value="1"/>
</dbReference>
<reference evidence="3 4" key="1">
    <citation type="submission" date="2017-11" db="EMBL/GenBank/DDBJ databases">
        <title>Isolation and Characterization of Methanofollis Species from Methane Seep Offshore SW Taiwan.</title>
        <authorList>
            <person name="Teng N.-H."/>
            <person name="Lai M.-C."/>
            <person name="Chen S.-C."/>
        </authorList>
    </citation>
    <scope>NUCLEOTIDE SEQUENCE [LARGE SCALE GENOMIC DNA]</scope>
    <source>
        <strain evidence="3 4">FWC-SCC2</strain>
    </source>
</reference>
<proteinExistence type="predicted"/>
<dbReference type="InterPro" id="IPR029044">
    <property type="entry name" value="Nucleotide-diphossugar_trans"/>
</dbReference>
<name>A0A483CTH0_9EURY</name>
<keyword evidence="1 3" id="KW-0808">Transferase</keyword>
<feature type="domain" description="MobA-like NTP transferase" evidence="2">
    <location>
        <begin position="3"/>
        <end position="118"/>
    </location>
</feature>
<evidence type="ECO:0000313" key="4">
    <source>
        <dbReference type="Proteomes" id="UP000292580"/>
    </source>
</evidence>
<evidence type="ECO:0000259" key="2">
    <source>
        <dbReference type="Pfam" id="PF12804"/>
    </source>
</evidence>
<organism evidence="3 4">
    <name type="scientific">Methanofollis fontis</name>
    <dbReference type="NCBI Taxonomy" id="2052832"/>
    <lineage>
        <taxon>Archaea</taxon>
        <taxon>Methanobacteriati</taxon>
        <taxon>Methanobacteriota</taxon>
        <taxon>Stenosarchaea group</taxon>
        <taxon>Methanomicrobia</taxon>
        <taxon>Methanomicrobiales</taxon>
        <taxon>Methanomicrobiaceae</taxon>
        <taxon>Methanofollis</taxon>
    </lineage>
</organism>
<accession>A0A483CTH0</accession>
<keyword evidence="4" id="KW-1185">Reference proteome</keyword>
<evidence type="ECO:0000256" key="1">
    <source>
        <dbReference type="ARBA" id="ARBA00022679"/>
    </source>
</evidence>
<dbReference type="Proteomes" id="UP000292580">
    <property type="component" value="Unassembled WGS sequence"/>
</dbReference>
<evidence type="ECO:0000313" key="3">
    <source>
        <dbReference type="EMBL" id="TAJ44663.1"/>
    </source>
</evidence>
<dbReference type="PANTHER" id="PTHR19136:SF86">
    <property type="entry name" value="ADENOSYLCOBINAMIDE-PHOSPHATE GUANYLYLTRANSFERASE"/>
    <property type="match status" value="1"/>
</dbReference>
<dbReference type="OrthoDB" id="9782at2157"/>
<dbReference type="PANTHER" id="PTHR19136">
    <property type="entry name" value="MOLYBDENUM COFACTOR GUANYLYLTRANSFERASE"/>
    <property type="match status" value="1"/>
</dbReference>
<dbReference type="AlphaFoldDB" id="A0A483CTH0"/>
<dbReference type="SUPFAM" id="SSF53448">
    <property type="entry name" value="Nucleotide-diphospho-sugar transferases"/>
    <property type="match status" value="1"/>
</dbReference>
<dbReference type="EMBL" id="PGCL01000002">
    <property type="protein sequence ID" value="TAJ44663.1"/>
    <property type="molecule type" value="Genomic_DNA"/>
</dbReference>
<sequence>MLALILAGGEGSRLQMGEKPLVLVCGRPMIERVVGAFAATGCDVVVVTSPRTPYTRNWCRVNGIDQYPAAGRGYVEDIVEAAGSLDADGPILTSVSDIPCITPGIVGRILDAHAGTGMPALSTWVPASLCNGSALRCSYQEMVHGVPACPAGVNILDGGRIDQEQPEFRLLIEEPGLGFNVNTPQDLARAERALCPDTNGLNG</sequence>
<dbReference type="Gene3D" id="3.90.550.10">
    <property type="entry name" value="Spore Coat Polysaccharide Biosynthesis Protein SpsA, Chain A"/>
    <property type="match status" value="1"/>
</dbReference>
<protein>
    <submittedName>
        <fullName evidence="3">5-deoxyadenosylcobinamide phosphate nucleotidyltransferase</fullName>
    </submittedName>
</protein>